<dbReference type="Proteomes" id="UP000294003">
    <property type="component" value="Unassembled WGS sequence"/>
</dbReference>
<name>A0ABY0GYL9_9PEZI</name>
<sequence>MASPTLVEISRSDLKETYIPQATITEVRHLTSYSWLEKSVPTISVPGLPPIWSPPSRPMKLAPDSGMVYIDQNAARSPRSPIEPLFRALYAQHPGFEIDDIDLVTDRNNIRKLLRFVQASSAEPFKVRIEIAGDHTAIFTRAETKTNERIEGFKGFGHNFERAYTKRQNLLSYRRLCESLQHGMVDVLGGRNLRGILNDMRRGKEEWDPEERRDTAVRSLARDSAFRLLYILILGEPLSEAQNKAMVYNVVFSVVSHRRIFRYGTRKMVREAFEARFQPSYKQLKELEKWQIQGSEEEEDVTTEEEDYFDSDWSFRDEDFRQIGQNRTQ</sequence>
<evidence type="ECO:0000313" key="2">
    <source>
        <dbReference type="Proteomes" id="UP000294003"/>
    </source>
</evidence>
<keyword evidence="2" id="KW-1185">Reference proteome</keyword>
<reference evidence="1 2" key="1">
    <citation type="submission" date="2018-06" db="EMBL/GenBank/DDBJ databases">
        <title>Complete Genomes of Monosporascus.</title>
        <authorList>
            <person name="Robinson A.J."/>
            <person name="Natvig D.O."/>
        </authorList>
    </citation>
    <scope>NUCLEOTIDE SEQUENCE [LARGE SCALE GENOMIC DNA]</scope>
    <source>
        <strain evidence="1 2">CBS 609.92</strain>
    </source>
</reference>
<protein>
    <submittedName>
        <fullName evidence="1">Uncharacterized protein</fullName>
    </submittedName>
</protein>
<proteinExistence type="predicted"/>
<dbReference type="PANTHER" id="PTHR35179">
    <property type="entry name" value="PROTEIN CBG02620"/>
    <property type="match status" value="1"/>
</dbReference>
<accession>A0ABY0GYL9</accession>
<gene>
    <name evidence="1" type="ORF">DL762_007682</name>
</gene>
<evidence type="ECO:0000313" key="1">
    <source>
        <dbReference type="EMBL" id="RYO80357.1"/>
    </source>
</evidence>
<organism evidence="1 2">
    <name type="scientific">Monosporascus cannonballus</name>
    <dbReference type="NCBI Taxonomy" id="155416"/>
    <lineage>
        <taxon>Eukaryota</taxon>
        <taxon>Fungi</taxon>
        <taxon>Dikarya</taxon>
        <taxon>Ascomycota</taxon>
        <taxon>Pezizomycotina</taxon>
        <taxon>Sordariomycetes</taxon>
        <taxon>Xylariomycetidae</taxon>
        <taxon>Xylariales</taxon>
        <taxon>Xylariales incertae sedis</taxon>
        <taxon>Monosporascus</taxon>
    </lineage>
</organism>
<dbReference type="EMBL" id="QJNS01000292">
    <property type="protein sequence ID" value="RYO80357.1"/>
    <property type="molecule type" value="Genomic_DNA"/>
</dbReference>
<dbReference type="PANTHER" id="PTHR35179:SF2">
    <property type="entry name" value="START DOMAIN-CONTAINING PROTEIN"/>
    <property type="match status" value="1"/>
</dbReference>
<comment type="caution">
    <text evidence="1">The sequence shown here is derived from an EMBL/GenBank/DDBJ whole genome shotgun (WGS) entry which is preliminary data.</text>
</comment>